<evidence type="ECO:0000313" key="1">
    <source>
        <dbReference type="EMBL" id="MFH5209253.1"/>
    </source>
</evidence>
<protein>
    <submittedName>
        <fullName evidence="1">Uncharacterized protein</fullName>
    </submittedName>
</protein>
<organism evidence="1 2">
    <name type="scientific">Antrihabitans spumae</name>
    <dbReference type="NCBI Taxonomy" id="3373370"/>
    <lineage>
        <taxon>Bacteria</taxon>
        <taxon>Bacillati</taxon>
        <taxon>Actinomycetota</taxon>
        <taxon>Actinomycetes</taxon>
        <taxon>Mycobacteriales</taxon>
        <taxon>Nocardiaceae</taxon>
        <taxon>Antrihabitans</taxon>
    </lineage>
</organism>
<evidence type="ECO:0000313" key="2">
    <source>
        <dbReference type="Proteomes" id="UP001609175"/>
    </source>
</evidence>
<dbReference type="RefSeq" id="WP_395114976.1">
    <property type="nucleotide sequence ID" value="NZ_JBIMSO010000051.1"/>
</dbReference>
<reference evidence="1 2" key="1">
    <citation type="submission" date="2024-10" db="EMBL/GenBank/DDBJ databases">
        <authorList>
            <person name="Riesco R."/>
        </authorList>
    </citation>
    <scope>NUCLEOTIDE SEQUENCE [LARGE SCALE GENOMIC DNA]</scope>
    <source>
        <strain evidence="1 2">NCIMB 15449</strain>
    </source>
</reference>
<sequence>MRWTALSSAAIRAVGALLSALTAFLELRIDYLLDQMPRKANQC</sequence>
<dbReference type="Proteomes" id="UP001609175">
    <property type="component" value="Unassembled WGS sequence"/>
</dbReference>
<proteinExistence type="predicted"/>
<comment type="caution">
    <text evidence="1">The sequence shown here is derived from an EMBL/GenBank/DDBJ whole genome shotgun (WGS) entry which is preliminary data.</text>
</comment>
<name>A0ABW7JN57_9NOCA</name>
<gene>
    <name evidence="1" type="ORF">ACHIPZ_13765</name>
</gene>
<accession>A0ABW7JN57</accession>
<dbReference type="EMBL" id="JBIMSO010000051">
    <property type="protein sequence ID" value="MFH5209253.1"/>
    <property type="molecule type" value="Genomic_DNA"/>
</dbReference>